<dbReference type="GeneID" id="41960193"/>
<accession>A0A6P8B5K2</accession>
<dbReference type="Proteomes" id="UP000515153">
    <property type="component" value="Chromosome I"/>
</dbReference>
<reference evidence="2 3" key="1">
    <citation type="journal article" date="2019" name="Mol. Biol. Evol.">
        <title>Blast fungal genomes show frequent chromosomal changes, gene gains and losses, and effector gene turnover.</title>
        <authorList>
            <person name="Gomez Luciano L.B."/>
            <person name="Jason Tsai I."/>
            <person name="Chuma I."/>
            <person name="Tosa Y."/>
            <person name="Chen Y.H."/>
            <person name="Li J.Y."/>
            <person name="Li M.Y."/>
            <person name="Jade Lu M.Y."/>
            <person name="Nakayashiki H."/>
            <person name="Li W.H."/>
        </authorList>
    </citation>
    <scope>NUCLEOTIDE SEQUENCE [LARGE SCALE GENOMIC DNA]</scope>
    <source>
        <strain evidence="2 3">NI907</strain>
    </source>
</reference>
<reference evidence="3" key="3">
    <citation type="submission" date="2025-08" db="UniProtKB">
        <authorList>
            <consortium name="RefSeq"/>
        </authorList>
    </citation>
    <scope>IDENTIFICATION</scope>
    <source>
        <strain evidence="3">NI907</strain>
    </source>
</reference>
<reference evidence="3" key="2">
    <citation type="submission" date="2019-10" db="EMBL/GenBank/DDBJ databases">
        <authorList>
            <consortium name="NCBI Genome Project"/>
        </authorList>
    </citation>
    <scope>NUCLEOTIDE SEQUENCE</scope>
    <source>
        <strain evidence="3">NI907</strain>
    </source>
</reference>
<organism evidence="2 3">
    <name type="scientific">Pyricularia grisea</name>
    <name type="common">Crabgrass-specific blast fungus</name>
    <name type="synonym">Magnaporthe grisea</name>
    <dbReference type="NCBI Taxonomy" id="148305"/>
    <lineage>
        <taxon>Eukaryota</taxon>
        <taxon>Fungi</taxon>
        <taxon>Dikarya</taxon>
        <taxon>Ascomycota</taxon>
        <taxon>Pezizomycotina</taxon>
        <taxon>Sordariomycetes</taxon>
        <taxon>Sordariomycetidae</taxon>
        <taxon>Magnaporthales</taxon>
        <taxon>Pyriculariaceae</taxon>
        <taxon>Pyricularia</taxon>
    </lineage>
</organism>
<evidence type="ECO:0000313" key="3">
    <source>
        <dbReference type="RefSeq" id="XP_030982462.1"/>
    </source>
</evidence>
<feature type="region of interest" description="Disordered" evidence="1">
    <location>
        <begin position="1"/>
        <end position="61"/>
    </location>
</feature>
<keyword evidence="2" id="KW-1185">Reference proteome</keyword>
<proteinExistence type="predicted"/>
<dbReference type="RefSeq" id="XP_030982462.1">
    <property type="nucleotide sequence ID" value="XM_031125284.1"/>
</dbReference>
<protein>
    <submittedName>
        <fullName evidence="3">Uncharacterized protein</fullName>
    </submittedName>
</protein>
<name>A0A6P8B5K2_PYRGI</name>
<dbReference type="AlphaFoldDB" id="A0A6P8B5K2"/>
<sequence length="182" mass="20686">MDRPPTCAPALRFRRYEHDVEDEDAASEVASGGGDDDAASSVAGGGHQPRNREPSAARLRMPEPNATLLLPHRRRCDPPAFRRRNPNGEYATVLRGLRRYLDQQAMRKSDVQLRLELVQDMVREVLVLYDLPDGKRPRGNVYDAIITLQQNENYLGVWKAMDSDARRKDWIEHVLGLHKCSS</sequence>
<evidence type="ECO:0000256" key="1">
    <source>
        <dbReference type="SAM" id="MobiDB-lite"/>
    </source>
</evidence>
<dbReference type="KEGG" id="pgri:PgNI_05250"/>
<evidence type="ECO:0000313" key="2">
    <source>
        <dbReference type="Proteomes" id="UP000515153"/>
    </source>
</evidence>
<gene>
    <name evidence="3" type="ORF">PgNI_05250</name>
</gene>